<sequence length="108" mass="11727">MALKTYKGTVGSKEFFLKLPDSYSEIASDLGFETTTSADFVTGTYVASHKELLQNGIIFQLTLGLAGGKRGRCLISADKLANQNALVDKSFNSKVIKSVSIRTFSKLQ</sequence>
<evidence type="ECO:0000313" key="1">
    <source>
        <dbReference type="EMBL" id="MDG3494976.1"/>
    </source>
</evidence>
<dbReference type="AlphaFoldDB" id="A0A9X4M710"/>
<comment type="caution">
    <text evidence="1">The sequence shown here is derived from an EMBL/GenBank/DDBJ whole genome shotgun (WGS) entry which is preliminary data.</text>
</comment>
<gene>
    <name evidence="1" type="ORF">FEV09_10450</name>
</gene>
<organism evidence="1 2">
    <name type="scientific">Pseudanabaena catenata USMAC16</name>
    <dbReference type="NCBI Taxonomy" id="1855837"/>
    <lineage>
        <taxon>Bacteria</taxon>
        <taxon>Bacillati</taxon>
        <taxon>Cyanobacteriota</taxon>
        <taxon>Cyanophyceae</taxon>
        <taxon>Pseudanabaenales</taxon>
        <taxon>Pseudanabaenaceae</taxon>
        <taxon>Pseudanabaena</taxon>
    </lineage>
</organism>
<dbReference type="EMBL" id="VBTY01000074">
    <property type="protein sequence ID" value="MDG3494976.1"/>
    <property type="molecule type" value="Genomic_DNA"/>
</dbReference>
<reference evidence="1" key="1">
    <citation type="submission" date="2019-05" db="EMBL/GenBank/DDBJ databases">
        <title>Whole genome sequencing of Pseudanabaena catenata USMAC16.</title>
        <authorList>
            <person name="Khan Z."/>
            <person name="Omar W.M."/>
            <person name="Convey P."/>
            <person name="Merican F."/>
            <person name="Najimudin N."/>
        </authorList>
    </citation>
    <scope>NUCLEOTIDE SEQUENCE</scope>
    <source>
        <strain evidence="1">USMAC16</strain>
    </source>
</reference>
<keyword evidence="2" id="KW-1185">Reference proteome</keyword>
<protein>
    <submittedName>
        <fullName evidence="1">Uncharacterized protein</fullName>
    </submittedName>
</protein>
<dbReference type="Proteomes" id="UP001152872">
    <property type="component" value="Unassembled WGS sequence"/>
</dbReference>
<evidence type="ECO:0000313" key="2">
    <source>
        <dbReference type="Proteomes" id="UP001152872"/>
    </source>
</evidence>
<name>A0A9X4M710_9CYAN</name>
<proteinExistence type="predicted"/>
<dbReference type="RefSeq" id="WP_009627082.1">
    <property type="nucleotide sequence ID" value="NZ_VBTY01000074.1"/>
</dbReference>
<accession>A0A9X4M710</accession>